<dbReference type="InterPro" id="IPR001279">
    <property type="entry name" value="Metallo-B-lactamas"/>
</dbReference>
<dbReference type="SMART" id="SM00849">
    <property type="entry name" value="Lactamase_B"/>
    <property type="match status" value="1"/>
</dbReference>
<name>A0ABS2ZPP9_9BACL</name>
<dbReference type="PANTHER" id="PTHR42951:SF4">
    <property type="entry name" value="ACYL-COENZYME A THIOESTERASE MBLAC2"/>
    <property type="match status" value="1"/>
</dbReference>
<dbReference type="Pfam" id="PF00753">
    <property type="entry name" value="Lactamase_B"/>
    <property type="match status" value="1"/>
</dbReference>
<dbReference type="CDD" id="cd16282">
    <property type="entry name" value="metallo-hydrolase-like_MBL-fold"/>
    <property type="match status" value="1"/>
</dbReference>
<reference evidence="2 3" key="1">
    <citation type="submission" date="2021-01" db="EMBL/GenBank/DDBJ databases">
        <title>Genome Sequencing of Type Strains.</title>
        <authorList>
            <person name="Lemaire J.F."/>
            <person name="Inderbitzin P."/>
            <person name="Collins S.B."/>
            <person name="Wespe N."/>
            <person name="Knight-Connoni V."/>
        </authorList>
    </citation>
    <scope>NUCLEOTIDE SEQUENCE [LARGE SCALE GENOMIC DNA]</scope>
    <source>
        <strain evidence="2 3">DSM 23009</strain>
    </source>
</reference>
<evidence type="ECO:0000313" key="2">
    <source>
        <dbReference type="EMBL" id="MBN3554477.1"/>
    </source>
</evidence>
<sequence length="287" mass="33411">MQTLEKLTEHFWYQTPVSETDRPILGAVVGNERTLMIDAGNSEKHASYFLDELRKKNIQKPDLVVITHWHWDHIFGLSALNIPSVSSAETKTKMQELLPFSWSDEDLDKRVKQGVEIEFCAEAIKKEFSDHRDIKIKLPTITFHARMEIDLGGVTCVLQHVGGDHTTDSIVIYIKEEKILFLSDCLYANMYAPKNNYTVKRTLKLLDELQSFDADYYIFSHWKAATKQEFETETAMLRRFATLTKKFEGNQQSIEEEYKVQVNRELNEDERETLQFFVNGFSLDLDL</sequence>
<dbReference type="Proteomes" id="UP001296923">
    <property type="component" value="Unassembled WGS sequence"/>
</dbReference>
<gene>
    <name evidence="2" type="ORF">JYA63_09385</name>
</gene>
<dbReference type="SUPFAM" id="SSF56281">
    <property type="entry name" value="Metallo-hydrolase/oxidoreductase"/>
    <property type="match status" value="1"/>
</dbReference>
<dbReference type="PANTHER" id="PTHR42951">
    <property type="entry name" value="METALLO-BETA-LACTAMASE DOMAIN-CONTAINING"/>
    <property type="match status" value="1"/>
</dbReference>
<dbReference type="EMBL" id="JAFHKR010000039">
    <property type="protein sequence ID" value="MBN3554477.1"/>
    <property type="molecule type" value="Genomic_DNA"/>
</dbReference>
<accession>A0ABS2ZPP9</accession>
<evidence type="ECO:0000259" key="1">
    <source>
        <dbReference type="SMART" id="SM00849"/>
    </source>
</evidence>
<protein>
    <submittedName>
        <fullName evidence="2">MBL fold metallo-hydrolase</fullName>
    </submittedName>
</protein>
<evidence type="ECO:0000313" key="3">
    <source>
        <dbReference type="Proteomes" id="UP001296923"/>
    </source>
</evidence>
<organism evidence="2 3">
    <name type="scientific">Fictibacillus nanhaiensis</name>
    <dbReference type="NCBI Taxonomy" id="742169"/>
    <lineage>
        <taxon>Bacteria</taxon>
        <taxon>Bacillati</taxon>
        <taxon>Bacillota</taxon>
        <taxon>Bacilli</taxon>
        <taxon>Bacillales</taxon>
        <taxon>Fictibacillaceae</taxon>
        <taxon>Fictibacillus</taxon>
    </lineage>
</organism>
<feature type="domain" description="Metallo-beta-lactamase" evidence="1">
    <location>
        <begin position="23"/>
        <end position="221"/>
    </location>
</feature>
<dbReference type="InterPro" id="IPR050855">
    <property type="entry name" value="NDM-1-like"/>
</dbReference>
<dbReference type="RefSeq" id="WP_205725514.1">
    <property type="nucleotide sequence ID" value="NZ_JAFHKR010000039.1"/>
</dbReference>
<dbReference type="Gene3D" id="3.60.15.10">
    <property type="entry name" value="Ribonuclease Z/Hydroxyacylglutathione hydrolase-like"/>
    <property type="match status" value="1"/>
</dbReference>
<proteinExistence type="predicted"/>
<comment type="caution">
    <text evidence="2">The sequence shown here is derived from an EMBL/GenBank/DDBJ whole genome shotgun (WGS) entry which is preliminary data.</text>
</comment>
<keyword evidence="3" id="KW-1185">Reference proteome</keyword>
<dbReference type="InterPro" id="IPR036866">
    <property type="entry name" value="RibonucZ/Hydroxyglut_hydro"/>
</dbReference>